<evidence type="ECO:0000313" key="3">
    <source>
        <dbReference type="EMBL" id="CAF1008386.1"/>
    </source>
</evidence>
<keyword evidence="4" id="KW-1185">Reference proteome</keyword>
<keyword evidence="1" id="KW-0378">Hydrolase</keyword>
<dbReference type="GO" id="GO:0016787">
    <property type="term" value="F:hydrolase activity"/>
    <property type="evidence" value="ECO:0007669"/>
    <property type="project" value="UniProtKB-KW"/>
</dbReference>
<dbReference type="SUPFAM" id="SSF63829">
    <property type="entry name" value="Calcium-dependent phosphotriesterase"/>
    <property type="match status" value="1"/>
</dbReference>
<accession>A0A814HE00</accession>
<feature type="domain" description="SMP-30/Gluconolactonase/LRE-like region" evidence="2">
    <location>
        <begin position="35"/>
        <end position="293"/>
    </location>
</feature>
<evidence type="ECO:0000259" key="2">
    <source>
        <dbReference type="Pfam" id="PF08450"/>
    </source>
</evidence>
<dbReference type="PANTHER" id="PTHR47572:SF4">
    <property type="entry name" value="LACTONASE DRP35"/>
    <property type="match status" value="1"/>
</dbReference>
<dbReference type="PANTHER" id="PTHR47572">
    <property type="entry name" value="LIPOPROTEIN-RELATED"/>
    <property type="match status" value="1"/>
</dbReference>
<sequence length="1239" mass="142745">MSSTSIGVFDIYDDSFLRLICPTATLHRLHTGLTWAEGPAYFPALRTLIFSDVPENRLLRYDECNGQTSTFRSPSQHSNGNTVDRQGRLITCEHQTRRVTRTEHDGTITILADRDKDGKRFNSPNDIVVKSDGSVWFTDPTYGIDSDYEGDKGESETQGNLVYCLKDDIVHVVARDFEQPNGLAFSPDERRLYIVDTGRTHRPKDGPAHIRVFNVGEDGITLTGGEVFVECLTGFFDGFRFDSTGNIWTSAGNGVSCYDGNTGTLLGRIRVPEIVANVCFGGGAKRNILYICATTSLYSIRLAVNGFRNIRNNNNLTSVPDYPDSSQLNVMPKISLLWDKFPENNCNSSNYSVSNNNQSRMVTTTSFLHANQYQVPQLRGNQHYLSTPIQYNTLNRIPTKDEKSFRENERRLLGRNVPRFMILHSDFISCRISCILHMFFNAPVFLRIMSVLQSRLETNHFNLNLNSHILHERNFFYSLSSIVEAAYEKYQNDNTDISLVNELYNRYDELYSHIRQWLQQNGNVFLTCVMHTLRTIANQVHETESYSKSFGIKFLESVDNHQSEIREGYAIHILPNECDFQQYLNKNFTGTVIEHTNEHSIKQTFDLLPEQLVIIVEKPQNNQSIYYPYPTEFETRLNQCYLLTGAIIQQAVSLNYDHFIAVVRRQDVVYLLDGSQIIDRFRINCLSEYLKKGYNHHMQVSPQILLYNKIDQSHRSICIFEDPLCGKPVKKAFNNNSVSYETKPVAIPIPPSFSVTHDMNTPVIIRHPIKSIIRFRMPSDSRRKKRVNAVTKVKDCSGQERLYFWPHYKFAGCYLECTWVFIAPDGKIYRSHCQTVRNEGSKQKLENPTYINMDEIKASDDQWFSLNFDIIKPKLDVLKAERRKISETNEDNQYDDTCQLVHYPDGQVEYIDQDKLLLLRRTGENNKNKPSKKATNNSQDVTPAEVSKCFGMNTLRLAIRRVRKDPITGEYVPDSDVLFYSNPFKLVSSTFKETDREYNSNLVQITEIFPSQISLPNETDQCTINLSYTIPEMYECTSLKDKYLRATILAGTDEKPDLYPDYQMMDNQNRVNYKTFSIKDYSDKVTMIIVKRPMTDYYENSNLSQTSDDLRFFHNMSPTVTQNSSTTISANPSMNCFRIQLELCHLSNDELIPYPKSKVKSKIIIDEIASEELQVFIQSAEFDIQTNDALFESPNDDMSSHFKRQLSEENNPIIDTSMATYQKHSRIDSQAEIDFRQTN</sequence>
<dbReference type="InterPro" id="IPR013658">
    <property type="entry name" value="SGL"/>
</dbReference>
<proteinExistence type="predicted"/>
<reference evidence="3" key="1">
    <citation type="submission" date="2021-02" db="EMBL/GenBank/DDBJ databases">
        <authorList>
            <person name="Nowell W R."/>
        </authorList>
    </citation>
    <scope>NUCLEOTIDE SEQUENCE</scope>
</reference>
<dbReference type="AlphaFoldDB" id="A0A814HE00"/>
<dbReference type="InterPro" id="IPR038765">
    <property type="entry name" value="Papain-like_cys_pep_sf"/>
</dbReference>
<dbReference type="Proteomes" id="UP000663832">
    <property type="component" value="Unassembled WGS sequence"/>
</dbReference>
<dbReference type="Gene3D" id="2.120.10.30">
    <property type="entry name" value="TolB, C-terminal domain"/>
    <property type="match status" value="1"/>
</dbReference>
<organism evidence="3 4">
    <name type="scientific">Adineta steineri</name>
    <dbReference type="NCBI Taxonomy" id="433720"/>
    <lineage>
        <taxon>Eukaryota</taxon>
        <taxon>Metazoa</taxon>
        <taxon>Spiralia</taxon>
        <taxon>Gnathifera</taxon>
        <taxon>Rotifera</taxon>
        <taxon>Eurotatoria</taxon>
        <taxon>Bdelloidea</taxon>
        <taxon>Adinetida</taxon>
        <taxon>Adinetidae</taxon>
        <taxon>Adineta</taxon>
    </lineage>
</organism>
<dbReference type="InterPro" id="IPR051262">
    <property type="entry name" value="SMP-30/CGR1_Lactonase"/>
</dbReference>
<dbReference type="OrthoDB" id="423498at2759"/>
<gene>
    <name evidence="3" type="ORF">QVE165_LOCUS15325</name>
</gene>
<name>A0A814HE00_9BILA</name>
<dbReference type="InterPro" id="IPR011042">
    <property type="entry name" value="6-blade_b-propeller_TolB-like"/>
</dbReference>
<protein>
    <recommendedName>
        <fullName evidence="2">SMP-30/Gluconolactonase/LRE-like region domain-containing protein</fullName>
    </recommendedName>
</protein>
<dbReference type="Pfam" id="PF08450">
    <property type="entry name" value="SGL"/>
    <property type="match status" value="1"/>
</dbReference>
<dbReference type="EMBL" id="CAJNOM010000083">
    <property type="protein sequence ID" value="CAF1008386.1"/>
    <property type="molecule type" value="Genomic_DNA"/>
</dbReference>
<evidence type="ECO:0000256" key="1">
    <source>
        <dbReference type="ARBA" id="ARBA00022801"/>
    </source>
</evidence>
<comment type="caution">
    <text evidence="3">The sequence shown here is derived from an EMBL/GenBank/DDBJ whole genome shotgun (WGS) entry which is preliminary data.</text>
</comment>
<evidence type="ECO:0000313" key="4">
    <source>
        <dbReference type="Proteomes" id="UP000663832"/>
    </source>
</evidence>
<dbReference type="SUPFAM" id="SSF54001">
    <property type="entry name" value="Cysteine proteinases"/>
    <property type="match status" value="1"/>
</dbReference>